<feature type="binding site" evidence="13">
    <location>
        <position position="304"/>
    </location>
    <ligand>
        <name>UDP-N-acetyl-alpha-D-glucosamine</name>
        <dbReference type="ChEBI" id="CHEBI:57705"/>
    </ligand>
</feature>
<dbReference type="HAMAP" id="MF_00111">
    <property type="entry name" value="MurA"/>
    <property type="match status" value="1"/>
</dbReference>
<dbReference type="PANTHER" id="PTHR43783:SF1">
    <property type="entry name" value="UDP-N-ACETYLGLUCOSAMINE 1-CARBOXYVINYLTRANSFERASE"/>
    <property type="match status" value="1"/>
</dbReference>
<evidence type="ECO:0000256" key="6">
    <source>
        <dbReference type="ARBA" id="ARBA00022960"/>
    </source>
</evidence>
<sequence length="416" mass="44471">MDKFQIQGNGPLRGEVRVSGAKNAALPILCAGLLTADTVSLDNVPNLQDVRTTLKLLRLMGMRAEQDGATVALHGADVNSLEAPYELVKTMRASILVLGPLVARFGEARVSLPGGCGIGARPVDQHIKGLQAMGAEISIEHGFIHARARRLKGARVVTDMITVTGTENLLMAATLAEGETVLENAAREPEVSDLAHLLVKMGAKIDGIGTDRLVVQGVDTLHGARHSVIADRIEAGTFLCAAAATLGELVLREVRPDLLDTVLDKLREAGARIETGADWIRLAMPRRARAVSFRTSEYPAFPTDMQAQFMALNAVAEGTARVTETIFENRFMHVQELNRLGADIAVEGNTAVVNGVPRLSGASVMATDLRASASLVIAGLVAEGDTVIDRIYHLDRGYDRMEDKLSAVGAKIRRIA</sequence>
<evidence type="ECO:0000256" key="1">
    <source>
        <dbReference type="ARBA" id="ARBA00004496"/>
    </source>
</evidence>
<accession>A0A5P3VUX3</accession>
<dbReference type="GO" id="GO:0008360">
    <property type="term" value="P:regulation of cell shape"/>
    <property type="evidence" value="ECO:0007669"/>
    <property type="project" value="UniProtKB-KW"/>
</dbReference>
<dbReference type="NCBIfam" id="NF006873">
    <property type="entry name" value="PRK09369.1"/>
    <property type="match status" value="1"/>
</dbReference>
<dbReference type="CDD" id="cd01555">
    <property type="entry name" value="UdpNAET"/>
    <property type="match status" value="1"/>
</dbReference>
<comment type="subcellular location">
    <subcellularLocation>
        <location evidence="1 13">Cytoplasm</location>
    </subcellularLocation>
</comment>
<dbReference type="PANTHER" id="PTHR43783">
    <property type="entry name" value="UDP-N-ACETYLGLUCOSAMINE 1-CARBOXYVINYLTRANSFERASE"/>
    <property type="match status" value="1"/>
</dbReference>
<evidence type="ECO:0000313" key="15">
    <source>
        <dbReference type="EMBL" id="QEZ48589.1"/>
    </source>
</evidence>
<evidence type="ECO:0000259" key="14">
    <source>
        <dbReference type="Pfam" id="PF00275"/>
    </source>
</evidence>
<dbReference type="GO" id="GO:0071555">
    <property type="term" value="P:cell wall organization"/>
    <property type="evidence" value="ECO:0007669"/>
    <property type="project" value="UniProtKB-KW"/>
</dbReference>
<feature type="binding site" evidence="13">
    <location>
        <position position="92"/>
    </location>
    <ligand>
        <name>UDP-N-acetyl-alpha-D-glucosamine</name>
        <dbReference type="ChEBI" id="CHEBI:57705"/>
    </ligand>
</feature>
<dbReference type="GO" id="GO:0008760">
    <property type="term" value="F:UDP-N-acetylglucosamine 1-carboxyvinyltransferase activity"/>
    <property type="evidence" value="ECO:0007669"/>
    <property type="project" value="UniProtKB-UniRule"/>
</dbReference>
<evidence type="ECO:0000256" key="12">
    <source>
        <dbReference type="ARBA" id="ARBA00047527"/>
    </source>
</evidence>
<dbReference type="FunFam" id="3.65.10.10:FF:000002">
    <property type="entry name" value="UDP-N-acetylglucosamine 1-carboxyvinyltransferase"/>
    <property type="match status" value="1"/>
</dbReference>
<gene>
    <name evidence="13 15" type="primary">murA</name>
    <name evidence="15" type="ORF">D2917_28670</name>
</gene>
<dbReference type="GO" id="GO:0019277">
    <property type="term" value="P:UDP-N-acetylgalactosamine biosynthetic process"/>
    <property type="evidence" value="ECO:0007669"/>
    <property type="project" value="InterPro"/>
</dbReference>
<feature type="binding site" evidence="13">
    <location>
        <position position="326"/>
    </location>
    <ligand>
        <name>UDP-N-acetyl-alpha-D-glucosamine</name>
        <dbReference type="ChEBI" id="CHEBI:57705"/>
    </ligand>
</feature>
<dbReference type="GO" id="GO:0005737">
    <property type="term" value="C:cytoplasm"/>
    <property type="evidence" value="ECO:0007669"/>
    <property type="project" value="UniProtKB-SubCell"/>
</dbReference>
<evidence type="ECO:0000256" key="13">
    <source>
        <dbReference type="HAMAP-Rule" id="MF_00111"/>
    </source>
</evidence>
<evidence type="ECO:0000256" key="5">
    <source>
        <dbReference type="ARBA" id="ARBA00022679"/>
    </source>
</evidence>
<feature type="modified residue" description="2-(S-cysteinyl)pyruvic acid O-phosphothioketal" evidence="13">
    <location>
        <position position="116"/>
    </location>
</feature>
<dbReference type="UniPathway" id="UPA00219"/>
<keyword evidence="6 13" id="KW-0133">Cell shape</keyword>
<dbReference type="Proteomes" id="UP000325743">
    <property type="component" value="Chromosome 2"/>
</dbReference>
<comment type="catalytic activity">
    <reaction evidence="12 13">
        <text>phosphoenolpyruvate + UDP-N-acetyl-alpha-D-glucosamine = UDP-N-acetyl-3-O-(1-carboxyvinyl)-alpha-D-glucosamine + phosphate</text>
        <dbReference type="Rhea" id="RHEA:18681"/>
        <dbReference type="ChEBI" id="CHEBI:43474"/>
        <dbReference type="ChEBI" id="CHEBI:57705"/>
        <dbReference type="ChEBI" id="CHEBI:58702"/>
        <dbReference type="ChEBI" id="CHEBI:68483"/>
        <dbReference type="EC" id="2.5.1.7"/>
    </reaction>
</comment>
<dbReference type="InterPro" id="IPR005750">
    <property type="entry name" value="UDP_GlcNAc_COvinyl_MurA"/>
</dbReference>
<evidence type="ECO:0000256" key="9">
    <source>
        <dbReference type="ARBA" id="ARBA00023316"/>
    </source>
</evidence>
<feature type="active site" description="Proton donor" evidence="13">
    <location>
        <position position="116"/>
    </location>
</feature>
<dbReference type="AlphaFoldDB" id="A0A5P3VUX3"/>
<dbReference type="NCBIfam" id="TIGR01072">
    <property type="entry name" value="murA"/>
    <property type="match status" value="1"/>
</dbReference>
<keyword evidence="8 13" id="KW-0131">Cell cycle</keyword>
<dbReference type="SUPFAM" id="SSF55205">
    <property type="entry name" value="EPT/RTPC-like"/>
    <property type="match status" value="1"/>
</dbReference>
<feature type="binding site" evidence="13">
    <location>
        <begin position="121"/>
        <end position="125"/>
    </location>
    <ligand>
        <name>UDP-N-acetyl-alpha-D-glucosamine</name>
        <dbReference type="ChEBI" id="CHEBI:57705"/>
    </ligand>
</feature>
<evidence type="ECO:0000256" key="2">
    <source>
        <dbReference type="ARBA" id="ARBA00004752"/>
    </source>
</evidence>
<evidence type="ECO:0000313" key="16">
    <source>
        <dbReference type="Proteomes" id="UP000325743"/>
    </source>
</evidence>
<dbReference type="GO" id="GO:0009252">
    <property type="term" value="P:peptidoglycan biosynthetic process"/>
    <property type="evidence" value="ECO:0007669"/>
    <property type="project" value="UniProtKB-UniRule"/>
</dbReference>
<comment type="similarity">
    <text evidence="11 13">Belongs to the EPSP synthase family. MurA subfamily.</text>
</comment>
<dbReference type="GO" id="GO:0051301">
    <property type="term" value="P:cell division"/>
    <property type="evidence" value="ECO:0007669"/>
    <property type="project" value="UniProtKB-KW"/>
</dbReference>
<proteinExistence type="inferred from homology"/>
<keyword evidence="7 13" id="KW-0573">Peptidoglycan synthesis</keyword>
<dbReference type="InterPro" id="IPR001986">
    <property type="entry name" value="Enolpyruvate_Tfrase_dom"/>
</dbReference>
<dbReference type="InterPro" id="IPR050068">
    <property type="entry name" value="MurA_subfamily"/>
</dbReference>
<keyword evidence="3 13" id="KW-0963">Cytoplasm</keyword>
<dbReference type="Pfam" id="PF00275">
    <property type="entry name" value="EPSP_synthase"/>
    <property type="match status" value="1"/>
</dbReference>
<evidence type="ECO:0000256" key="11">
    <source>
        <dbReference type="ARBA" id="ARBA00038367"/>
    </source>
</evidence>
<evidence type="ECO:0000256" key="10">
    <source>
        <dbReference type="ARBA" id="ARBA00023317"/>
    </source>
</evidence>
<reference evidence="15 16" key="1">
    <citation type="submission" date="2018-09" db="EMBL/GenBank/DDBJ databases">
        <title>Complete genome sequence of Cupriavidus oxalaticus T2, a bacterium capable of phenol tolerance and degradation.</title>
        <authorList>
            <person name="Yan J."/>
        </authorList>
    </citation>
    <scope>NUCLEOTIDE SEQUENCE [LARGE SCALE GENOMIC DNA]</scope>
    <source>
        <strain evidence="15 16">T2</strain>
    </source>
</reference>
<dbReference type="EC" id="2.5.1.7" evidence="13"/>
<comment type="caution">
    <text evidence="13">Lacks conserved residue(s) required for the propagation of feature annotation.</text>
</comment>
<evidence type="ECO:0000256" key="3">
    <source>
        <dbReference type="ARBA" id="ARBA00022490"/>
    </source>
</evidence>
<evidence type="ECO:0000256" key="7">
    <source>
        <dbReference type="ARBA" id="ARBA00022984"/>
    </source>
</evidence>
<dbReference type="RefSeq" id="WP_151072653.1">
    <property type="nucleotide sequence ID" value="NZ_CP032519.1"/>
</dbReference>
<dbReference type="EMBL" id="CP032519">
    <property type="protein sequence ID" value="QEZ48589.1"/>
    <property type="molecule type" value="Genomic_DNA"/>
</dbReference>
<feature type="binding site" evidence="13">
    <location>
        <begin position="22"/>
        <end position="23"/>
    </location>
    <ligand>
        <name>phosphoenolpyruvate</name>
        <dbReference type="ChEBI" id="CHEBI:58702"/>
    </ligand>
</feature>
<comment type="function">
    <text evidence="13">Cell wall formation. Adds enolpyruvyl to UDP-N-acetylglucosamine.</text>
</comment>
<keyword evidence="4 13" id="KW-0132">Cell division</keyword>
<keyword evidence="9 13" id="KW-0961">Cell wall biogenesis/degradation</keyword>
<name>A0A5P3VUX3_9BURK</name>
<comment type="pathway">
    <text evidence="2 13">Cell wall biogenesis; peptidoglycan biosynthesis.</text>
</comment>
<keyword evidence="5 13" id="KW-0808">Transferase</keyword>
<feature type="domain" description="Enolpyruvate transferase" evidence="14">
    <location>
        <begin position="7"/>
        <end position="405"/>
    </location>
</feature>
<dbReference type="InterPro" id="IPR013792">
    <property type="entry name" value="RNA3'P_cycl/enolpyr_Trfase_a/b"/>
</dbReference>
<keyword evidence="10 13" id="KW-0670">Pyruvate</keyword>
<dbReference type="InterPro" id="IPR036968">
    <property type="entry name" value="Enolpyruvate_Tfrase_sf"/>
</dbReference>
<organism evidence="15 16">
    <name type="scientific">Cupriavidus oxalaticus</name>
    <dbReference type="NCBI Taxonomy" id="96344"/>
    <lineage>
        <taxon>Bacteria</taxon>
        <taxon>Pseudomonadati</taxon>
        <taxon>Pseudomonadota</taxon>
        <taxon>Betaproteobacteria</taxon>
        <taxon>Burkholderiales</taxon>
        <taxon>Burkholderiaceae</taxon>
        <taxon>Cupriavidus</taxon>
    </lineage>
</organism>
<evidence type="ECO:0000256" key="4">
    <source>
        <dbReference type="ARBA" id="ARBA00022618"/>
    </source>
</evidence>
<evidence type="ECO:0000256" key="8">
    <source>
        <dbReference type="ARBA" id="ARBA00023306"/>
    </source>
</evidence>
<protein>
    <recommendedName>
        <fullName evidence="13">UDP-N-acetylglucosamine 1-carboxyvinyltransferase</fullName>
        <ecNumber evidence="13">2.5.1.7</ecNumber>
    </recommendedName>
    <alternativeName>
        <fullName evidence="13">Enoylpyruvate transferase</fullName>
    </alternativeName>
    <alternativeName>
        <fullName evidence="13">UDP-N-acetylglucosamine enolpyruvyl transferase</fullName>
        <shortName evidence="13">EPT</shortName>
    </alternativeName>
</protein>
<dbReference type="Gene3D" id="3.65.10.10">
    <property type="entry name" value="Enolpyruvate transferase domain"/>
    <property type="match status" value="2"/>
</dbReference>